<organism evidence="2 3">
    <name type="scientific">Cirrhinus molitorella</name>
    <name type="common">mud carp</name>
    <dbReference type="NCBI Taxonomy" id="172907"/>
    <lineage>
        <taxon>Eukaryota</taxon>
        <taxon>Metazoa</taxon>
        <taxon>Chordata</taxon>
        <taxon>Craniata</taxon>
        <taxon>Vertebrata</taxon>
        <taxon>Euteleostomi</taxon>
        <taxon>Actinopterygii</taxon>
        <taxon>Neopterygii</taxon>
        <taxon>Teleostei</taxon>
        <taxon>Ostariophysi</taxon>
        <taxon>Cypriniformes</taxon>
        <taxon>Cyprinidae</taxon>
        <taxon>Labeoninae</taxon>
        <taxon>Labeonini</taxon>
        <taxon>Cirrhinus</taxon>
    </lineage>
</organism>
<keyword evidence="1" id="KW-1133">Transmembrane helix</keyword>
<evidence type="ECO:0000313" key="3">
    <source>
        <dbReference type="Proteomes" id="UP001187343"/>
    </source>
</evidence>
<keyword evidence="1" id="KW-0812">Transmembrane</keyword>
<name>A0AA88TTJ3_9TELE</name>
<evidence type="ECO:0000313" key="2">
    <source>
        <dbReference type="EMBL" id="KAK2905366.1"/>
    </source>
</evidence>
<keyword evidence="3" id="KW-1185">Reference proteome</keyword>
<sequence>MLDHLKAQWKKSSDSTTTKKKWLLQQMHFLLAGSVVLWPVFCGKPLPIFSPTHFAYFLLPLHLQLHVCKEIKIFGQIVAYIVLYCVLFLITQSLGEGSGFSYTPYVPVSHRIGLIPSKCYMLAIKLSSSLSLKY</sequence>
<evidence type="ECO:0000256" key="1">
    <source>
        <dbReference type="SAM" id="Phobius"/>
    </source>
</evidence>
<protein>
    <submittedName>
        <fullName evidence="2">Uncharacterized protein</fullName>
    </submittedName>
</protein>
<feature type="transmembrane region" description="Helical" evidence="1">
    <location>
        <begin position="21"/>
        <end position="41"/>
    </location>
</feature>
<accession>A0AA88TTJ3</accession>
<gene>
    <name evidence="2" type="ORF">Q8A67_007165</name>
</gene>
<dbReference type="Proteomes" id="UP001187343">
    <property type="component" value="Unassembled WGS sequence"/>
</dbReference>
<proteinExistence type="predicted"/>
<keyword evidence="1" id="KW-0472">Membrane</keyword>
<dbReference type="AlphaFoldDB" id="A0AA88TTJ3"/>
<comment type="caution">
    <text evidence="2">The sequence shown here is derived from an EMBL/GenBank/DDBJ whole genome shotgun (WGS) entry which is preliminary data.</text>
</comment>
<reference evidence="2" key="1">
    <citation type="submission" date="2023-08" db="EMBL/GenBank/DDBJ databases">
        <title>Chromosome-level Genome Assembly of mud carp (Cirrhinus molitorella).</title>
        <authorList>
            <person name="Liu H."/>
        </authorList>
    </citation>
    <scope>NUCLEOTIDE SEQUENCE</scope>
    <source>
        <strain evidence="2">Prfri</strain>
        <tissue evidence="2">Muscle</tissue>
    </source>
</reference>
<dbReference type="EMBL" id="JAUYZG010000006">
    <property type="protein sequence ID" value="KAK2905366.1"/>
    <property type="molecule type" value="Genomic_DNA"/>
</dbReference>
<feature type="transmembrane region" description="Helical" evidence="1">
    <location>
        <begin position="77"/>
        <end position="95"/>
    </location>
</feature>